<dbReference type="AlphaFoldDB" id="A0AAE1ABL4"/>
<evidence type="ECO:0000313" key="2">
    <source>
        <dbReference type="Proteomes" id="UP001283361"/>
    </source>
</evidence>
<organism evidence="1 2">
    <name type="scientific">Elysia crispata</name>
    <name type="common">lettuce slug</name>
    <dbReference type="NCBI Taxonomy" id="231223"/>
    <lineage>
        <taxon>Eukaryota</taxon>
        <taxon>Metazoa</taxon>
        <taxon>Spiralia</taxon>
        <taxon>Lophotrochozoa</taxon>
        <taxon>Mollusca</taxon>
        <taxon>Gastropoda</taxon>
        <taxon>Heterobranchia</taxon>
        <taxon>Euthyneura</taxon>
        <taxon>Panpulmonata</taxon>
        <taxon>Sacoglossa</taxon>
        <taxon>Placobranchoidea</taxon>
        <taxon>Plakobranchidae</taxon>
        <taxon>Elysia</taxon>
    </lineage>
</organism>
<dbReference type="EMBL" id="JAWDGP010002298">
    <property type="protein sequence ID" value="KAK3784236.1"/>
    <property type="molecule type" value="Genomic_DNA"/>
</dbReference>
<keyword evidence="2" id="KW-1185">Reference proteome</keyword>
<sequence length="123" mass="13664">MAFGFPETPAGPSQSWALSSNCPLPSAPSPAFRDSNTCRFPLRHSSPYLFKFASLFTFLKLWVLLVNKKASIFVRELRNDLVVPARQLWGDGGTVGQGGLEEIRVWSATFGFKHPDRNSEMSS</sequence>
<proteinExistence type="predicted"/>
<accession>A0AAE1ABL4</accession>
<reference evidence="1" key="1">
    <citation type="journal article" date="2023" name="G3 (Bethesda)">
        <title>A reference genome for the long-term kleptoplast-retaining sea slug Elysia crispata morphotype clarki.</title>
        <authorList>
            <person name="Eastman K.E."/>
            <person name="Pendleton A.L."/>
            <person name="Shaikh M.A."/>
            <person name="Suttiyut T."/>
            <person name="Ogas R."/>
            <person name="Tomko P."/>
            <person name="Gavelis G."/>
            <person name="Widhalm J.R."/>
            <person name="Wisecaver J.H."/>
        </authorList>
    </citation>
    <scope>NUCLEOTIDE SEQUENCE</scope>
    <source>
        <strain evidence="1">ECLA1</strain>
    </source>
</reference>
<dbReference type="Proteomes" id="UP001283361">
    <property type="component" value="Unassembled WGS sequence"/>
</dbReference>
<gene>
    <name evidence="1" type="ORF">RRG08_055765</name>
</gene>
<protein>
    <submittedName>
        <fullName evidence="1">Uncharacterized protein</fullName>
    </submittedName>
</protein>
<comment type="caution">
    <text evidence="1">The sequence shown here is derived from an EMBL/GenBank/DDBJ whole genome shotgun (WGS) entry which is preliminary data.</text>
</comment>
<evidence type="ECO:0000313" key="1">
    <source>
        <dbReference type="EMBL" id="KAK3784236.1"/>
    </source>
</evidence>
<name>A0AAE1ABL4_9GAST</name>